<dbReference type="AlphaFoldDB" id="R4T923"/>
<organism evidence="4 5">
    <name type="scientific">Amycolatopsis keratiniphila</name>
    <dbReference type="NCBI Taxonomy" id="129921"/>
    <lineage>
        <taxon>Bacteria</taxon>
        <taxon>Bacillati</taxon>
        <taxon>Actinomycetota</taxon>
        <taxon>Actinomycetes</taxon>
        <taxon>Pseudonocardiales</taxon>
        <taxon>Pseudonocardiaceae</taxon>
        <taxon>Amycolatopsis</taxon>
        <taxon>Amycolatopsis japonica group</taxon>
    </lineage>
</organism>
<dbReference type="EMBL" id="CP003410">
    <property type="protein sequence ID" value="AGM07392.1"/>
    <property type="molecule type" value="Genomic_DNA"/>
</dbReference>
<dbReference type="PANTHER" id="PTHR43156:SF2">
    <property type="entry name" value="STAGE II SPORULATION PROTEIN E"/>
    <property type="match status" value="1"/>
</dbReference>
<dbReference type="CDD" id="cd00156">
    <property type="entry name" value="REC"/>
    <property type="match status" value="1"/>
</dbReference>
<dbReference type="Pfam" id="PF07228">
    <property type="entry name" value="SpoIIE"/>
    <property type="match status" value="1"/>
</dbReference>
<keyword evidence="5" id="KW-1185">Reference proteome</keyword>
<dbReference type="InterPro" id="IPR001789">
    <property type="entry name" value="Sig_transdc_resp-reg_receiver"/>
</dbReference>
<feature type="domain" description="Response regulatory" evidence="3">
    <location>
        <begin position="63"/>
        <end position="180"/>
    </location>
</feature>
<keyword evidence="1" id="KW-0378">Hydrolase</keyword>
<evidence type="ECO:0000256" key="1">
    <source>
        <dbReference type="ARBA" id="ARBA00022801"/>
    </source>
</evidence>
<dbReference type="HOGENOM" id="CLU_035411_0_0_11"/>
<dbReference type="Pfam" id="PF00072">
    <property type="entry name" value="Response_reg"/>
    <property type="match status" value="1"/>
</dbReference>
<dbReference type="Gene3D" id="3.60.40.10">
    <property type="entry name" value="PPM-type phosphatase domain"/>
    <property type="match status" value="1"/>
</dbReference>
<evidence type="ECO:0000256" key="2">
    <source>
        <dbReference type="PROSITE-ProRule" id="PRU00169"/>
    </source>
</evidence>
<evidence type="ECO:0000313" key="4">
    <source>
        <dbReference type="EMBL" id="AGM07392.1"/>
    </source>
</evidence>
<evidence type="ECO:0000313" key="5">
    <source>
        <dbReference type="Proteomes" id="UP000013968"/>
    </source>
</evidence>
<dbReference type="PATRIC" id="fig|1156913.3.peg.4887"/>
<dbReference type="InterPro" id="IPR011006">
    <property type="entry name" value="CheY-like_superfamily"/>
</dbReference>
<reference evidence="4 5" key="1">
    <citation type="journal article" date="2013" name="BMC Genomics">
        <title>ContigScape: a Cytoscape plugin facilitating microbial genome gap closing.</title>
        <authorList>
            <person name="Tang B."/>
            <person name="Wang Q."/>
            <person name="Yang M."/>
            <person name="Xie F."/>
            <person name="Zhu Y."/>
            <person name="Zhuo Y."/>
            <person name="Wang S."/>
            <person name="Gao H."/>
            <person name="Ding X."/>
            <person name="Zhang L."/>
            <person name="Zhao G."/>
            <person name="Zheng H."/>
        </authorList>
    </citation>
    <scope>NUCLEOTIDE SEQUENCE [LARGE SCALE GENOMIC DNA]</scope>
    <source>
        <strain evidence="4 5">HCCB10007</strain>
    </source>
</reference>
<dbReference type="KEGG" id="aoi:AORI_4808"/>
<dbReference type="InterPro" id="IPR036457">
    <property type="entry name" value="PPM-type-like_dom_sf"/>
</dbReference>
<evidence type="ECO:0000259" key="3">
    <source>
        <dbReference type="PROSITE" id="PS50110"/>
    </source>
</evidence>
<feature type="modified residue" description="4-aspartylphosphate" evidence="2">
    <location>
        <position position="115"/>
    </location>
</feature>
<gene>
    <name evidence="4" type="ORF">AORI_4808</name>
</gene>
<dbReference type="SMART" id="SM00448">
    <property type="entry name" value="REC"/>
    <property type="match status" value="1"/>
</dbReference>
<protein>
    <submittedName>
        <fullName evidence="4">Serine/threonine phosphatase fused with REC signal receiver domain</fullName>
    </submittedName>
</protein>
<proteinExistence type="predicted"/>
<dbReference type="SUPFAM" id="SSF52172">
    <property type="entry name" value="CheY-like"/>
    <property type="match status" value="1"/>
</dbReference>
<name>R4T923_9PSEU</name>
<sequence>MSVVRTDGMSGTAGTLPVVEKTAVFCSRAGKSGEERWLSLSNAVRYGEQSPPRRSSFQPTRLHVLLVEDDDGDALLVEEMLADAVENLEQVVLDRVTTLERALARPITADCVLLDLQLPDATGLTGLTRLRQHAPSTAVIVLTGQEDEATGVAALGAGAQDYLVKQHVDGRLLARTLRYSWERSRAERVEQQLLQHQLLARENARLERGLLPTPLVTDPRLGLAVRYRPGRNGALLGGDFYDAVELPDGTLQLVIGDVCGHGPDEAALGVALRIAWRSVVLAGLPMAETLAMVEEMLRHEALGPLFATVCMITVAPDRRSLRMALAGHPQPLLIDDSGGRLLSREKLGPPLGVAPGTGWQELTVQLGPRWSLLLYTDGLFEGRVEGSGERVGLERMAAAALDSLNAEGYSAAALDRLISEMDLLHGGPLDDDVALALLTFDSGEPPR</sequence>
<dbReference type="GO" id="GO:0016791">
    <property type="term" value="F:phosphatase activity"/>
    <property type="evidence" value="ECO:0007669"/>
    <property type="project" value="TreeGrafter"/>
</dbReference>
<dbReference type="InterPro" id="IPR052016">
    <property type="entry name" value="Bact_Sigma-Reg"/>
</dbReference>
<dbReference type="PANTHER" id="PTHR43156">
    <property type="entry name" value="STAGE II SPORULATION PROTEIN E-RELATED"/>
    <property type="match status" value="1"/>
</dbReference>
<dbReference type="SMART" id="SM00331">
    <property type="entry name" value="PP2C_SIG"/>
    <property type="match status" value="1"/>
</dbReference>
<dbReference type="InterPro" id="IPR001932">
    <property type="entry name" value="PPM-type_phosphatase-like_dom"/>
</dbReference>
<keyword evidence="2" id="KW-0597">Phosphoprotein</keyword>
<dbReference type="PROSITE" id="PS50110">
    <property type="entry name" value="RESPONSE_REGULATORY"/>
    <property type="match status" value="1"/>
</dbReference>
<accession>R4T923</accession>
<dbReference type="Gene3D" id="3.40.50.2300">
    <property type="match status" value="1"/>
</dbReference>
<dbReference type="Proteomes" id="UP000013968">
    <property type="component" value="Chromosome"/>
</dbReference>
<dbReference type="GO" id="GO:0000160">
    <property type="term" value="P:phosphorelay signal transduction system"/>
    <property type="evidence" value="ECO:0007669"/>
    <property type="project" value="InterPro"/>
</dbReference>